<name>A0AAW0CCG6_9AGAR</name>
<dbReference type="EMBL" id="JAWWNJ010000018">
    <property type="protein sequence ID" value="KAK7037026.1"/>
    <property type="molecule type" value="Genomic_DNA"/>
</dbReference>
<evidence type="ECO:0000313" key="4">
    <source>
        <dbReference type="EMBL" id="KAK7037036.1"/>
    </source>
</evidence>
<keyword evidence="5" id="KW-1185">Reference proteome</keyword>
<keyword evidence="2" id="KW-0472">Membrane</keyword>
<feature type="region of interest" description="Disordered" evidence="1">
    <location>
        <begin position="130"/>
        <end position="155"/>
    </location>
</feature>
<keyword evidence="2" id="KW-1133">Transmembrane helix</keyword>
<proteinExistence type="predicted"/>
<gene>
    <name evidence="4" type="ORF">R3P38DRAFT_2771059</name>
    <name evidence="3" type="ORF">R3P38DRAFT_3480924</name>
</gene>
<accession>A0AAW0CCG6</accession>
<feature type="transmembrane region" description="Helical" evidence="2">
    <location>
        <begin position="33"/>
        <end position="52"/>
    </location>
</feature>
<dbReference type="EMBL" id="JAWWNJ010000018">
    <property type="protein sequence ID" value="KAK7037036.1"/>
    <property type="molecule type" value="Genomic_DNA"/>
</dbReference>
<organism evidence="3 5">
    <name type="scientific">Favolaschia claudopus</name>
    <dbReference type="NCBI Taxonomy" id="2862362"/>
    <lineage>
        <taxon>Eukaryota</taxon>
        <taxon>Fungi</taxon>
        <taxon>Dikarya</taxon>
        <taxon>Basidiomycota</taxon>
        <taxon>Agaricomycotina</taxon>
        <taxon>Agaricomycetes</taxon>
        <taxon>Agaricomycetidae</taxon>
        <taxon>Agaricales</taxon>
        <taxon>Marasmiineae</taxon>
        <taxon>Mycenaceae</taxon>
        <taxon>Favolaschia</taxon>
    </lineage>
</organism>
<protein>
    <submittedName>
        <fullName evidence="3">Uncharacterized protein</fullName>
    </submittedName>
</protein>
<evidence type="ECO:0000256" key="1">
    <source>
        <dbReference type="SAM" id="MobiDB-lite"/>
    </source>
</evidence>
<evidence type="ECO:0000313" key="5">
    <source>
        <dbReference type="Proteomes" id="UP001362999"/>
    </source>
</evidence>
<sequence length="198" mass="22173">MLPNHRYTVILANETKAIPCDAVLSSASGHGQGWIVCCWCPLILCLYVYPWYVEGWVGGRRNVKLGASWEPGAYRVDANRFLEVHMSSAGERRCIFLYRVSPKKEVVTLGHVMFVEGGWGVPYDNATTHKKRPDGSLTATGMPKAPSGTRKNHESANLLVEVNKRDAEGKLVYDSKRNLVKEKIKMTGAHFDRKPQDL</sequence>
<keyword evidence="2" id="KW-0812">Transmembrane</keyword>
<comment type="caution">
    <text evidence="3">The sequence shown here is derived from an EMBL/GenBank/DDBJ whole genome shotgun (WGS) entry which is preliminary data.</text>
</comment>
<evidence type="ECO:0000313" key="3">
    <source>
        <dbReference type="EMBL" id="KAK7037026.1"/>
    </source>
</evidence>
<evidence type="ECO:0000256" key="2">
    <source>
        <dbReference type="SAM" id="Phobius"/>
    </source>
</evidence>
<dbReference type="Proteomes" id="UP001362999">
    <property type="component" value="Unassembled WGS sequence"/>
</dbReference>
<dbReference type="AlphaFoldDB" id="A0AAW0CCG6"/>
<reference evidence="3 5" key="1">
    <citation type="journal article" date="2024" name="J Genomics">
        <title>Draft genome sequencing and assembly of Favolaschia claudopus CIRM-BRFM 2984 isolated from oak limbs.</title>
        <authorList>
            <person name="Navarro D."/>
            <person name="Drula E."/>
            <person name="Chaduli D."/>
            <person name="Cazenave R."/>
            <person name="Ahrendt S."/>
            <person name="Wang J."/>
            <person name="Lipzen A."/>
            <person name="Daum C."/>
            <person name="Barry K."/>
            <person name="Grigoriev I.V."/>
            <person name="Favel A."/>
            <person name="Rosso M.N."/>
            <person name="Martin F."/>
        </authorList>
    </citation>
    <scope>NUCLEOTIDE SEQUENCE [LARGE SCALE GENOMIC DNA]</scope>
    <source>
        <strain evidence="3 5">CIRM-BRFM 2984</strain>
    </source>
</reference>